<dbReference type="Pfam" id="PF16862">
    <property type="entry name" value="Glyco_hydro_79C"/>
    <property type="match status" value="1"/>
</dbReference>
<evidence type="ECO:0000259" key="3">
    <source>
        <dbReference type="Pfam" id="PF16862"/>
    </source>
</evidence>
<dbReference type="OMA" id="EYGNEPN"/>
<dbReference type="SUPFAM" id="SSF51445">
    <property type="entry name" value="(Trans)glycosidases"/>
    <property type="match status" value="1"/>
</dbReference>
<dbReference type="RefSeq" id="XP_040623689.1">
    <property type="nucleotide sequence ID" value="XM_040769407.1"/>
</dbReference>
<dbReference type="OrthoDB" id="2796951at2759"/>
<keyword evidence="2" id="KW-0732">Signal</keyword>
<protein>
    <recommendedName>
        <fullName evidence="3">Beta-glucuronidase C-terminal domain-containing protein</fullName>
    </recommendedName>
</protein>
<keyword evidence="5" id="KW-1185">Reference proteome</keyword>
<reference evidence="4 5" key="1">
    <citation type="journal article" date="2012" name="Science">
        <title>The Paleozoic origin of enzymatic lignin decomposition reconstructed from 31 fungal genomes.</title>
        <authorList>
            <person name="Floudas D."/>
            <person name="Binder M."/>
            <person name="Riley R."/>
            <person name="Barry K."/>
            <person name="Blanchette R.A."/>
            <person name="Henrissat B."/>
            <person name="Martinez A.T."/>
            <person name="Otillar R."/>
            <person name="Spatafora J.W."/>
            <person name="Yadav J.S."/>
            <person name="Aerts A."/>
            <person name="Benoit I."/>
            <person name="Boyd A."/>
            <person name="Carlson A."/>
            <person name="Copeland A."/>
            <person name="Coutinho P.M."/>
            <person name="de Vries R.P."/>
            <person name="Ferreira P."/>
            <person name="Findley K."/>
            <person name="Foster B."/>
            <person name="Gaskell J."/>
            <person name="Glotzer D."/>
            <person name="Gorecki P."/>
            <person name="Heitman J."/>
            <person name="Hesse C."/>
            <person name="Hori C."/>
            <person name="Igarashi K."/>
            <person name="Jurgens J.A."/>
            <person name="Kallen N."/>
            <person name="Kersten P."/>
            <person name="Kohler A."/>
            <person name="Kuees U."/>
            <person name="Kumar T.K.A."/>
            <person name="Kuo A."/>
            <person name="LaButti K."/>
            <person name="Larrondo L.F."/>
            <person name="Lindquist E."/>
            <person name="Ling A."/>
            <person name="Lombard V."/>
            <person name="Lucas S."/>
            <person name="Lundell T."/>
            <person name="Martin R."/>
            <person name="McLaughlin D.J."/>
            <person name="Morgenstern I."/>
            <person name="Morin E."/>
            <person name="Murat C."/>
            <person name="Nagy L.G."/>
            <person name="Nolan M."/>
            <person name="Ohm R.A."/>
            <person name="Patyshakuliyeva A."/>
            <person name="Rokas A."/>
            <person name="Ruiz-Duenas F.J."/>
            <person name="Sabat G."/>
            <person name="Salamov A."/>
            <person name="Samejima M."/>
            <person name="Schmutz J."/>
            <person name="Slot J.C."/>
            <person name="St John F."/>
            <person name="Stenlid J."/>
            <person name="Sun H."/>
            <person name="Sun S."/>
            <person name="Syed K."/>
            <person name="Tsang A."/>
            <person name="Wiebenga A."/>
            <person name="Young D."/>
            <person name="Pisabarro A."/>
            <person name="Eastwood D.C."/>
            <person name="Martin F."/>
            <person name="Cullen D."/>
            <person name="Grigoriev I.V."/>
            <person name="Hibbett D.S."/>
        </authorList>
    </citation>
    <scope>NUCLEOTIDE SEQUENCE [LARGE SCALE GENOMIC DNA]</scope>
    <source>
        <strain evidence="4 5">DJM-731 SS1</strain>
    </source>
</reference>
<organism evidence="4 5">
    <name type="scientific">Dacryopinax primogenitus (strain DJM 731)</name>
    <name type="common">Brown rot fungus</name>
    <dbReference type="NCBI Taxonomy" id="1858805"/>
    <lineage>
        <taxon>Eukaryota</taxon>
        <taxon>Fungi</taxon>
        <taxon>Dikarya</taxon>
        <taxon>Basidiomycota</taxon>
        <taxon>Agaricomycotina</taxon>
        <taxon>Dacrymycetes</taxon>
        <taxon>Dacrymycetales</taxon>
        <taxon>Dacrymycetaceae</taxon>
        <taxon>Dacryopinax</taxon>
    </lineage>
</organism>
<dbReference type="HOGENOM" id="CLU_022148_2_0_1"/>
<feature type="region of interest" description="Disordered" evidence="1">
    <location>
        <begin position="501"/>
        <end position="523"/>
    </location>
</feature>
<gene>
    <name evidence="4" type="ORF">DACRYDRAFT_112412</name>
</gene>
<dbReference type="InterPro" id="IPR052974">
    <property type="entry name" value="GH79_Enzymes"/>
</dbReference>
<dbReference type="Proteomes" id="UP000030653">
    <property type="component" value="Unassembled WGS sequence"/>
</dbReference>
<feature type="domain" description="Beta-glucuronidase C-terminal" evidence="3">
    <location>
        <begin position="396"/>
        <end position="494"/>
    </location>
</feature>
<accession>M5FU83</accession>
<dbReference type="PANTHER" id="PTHR36183">
    <property type="entry name" value="BETA-GLUCURONIDASE"/>
    <property type="match status" value="1"/>
</dbReference>
<dbReference type="AlphaFoldDB" id="M5FU83"/>
<dbReference type="InterPro" id="IPR017853">
    <property type="entry name" value="GH"/>
</dbReference>
<feature type="chain" id="PRO_5004067319" description="Beta-glucuronidase C-terminal domain-containing protein" evidence="2">
    <location>
        <begin position="23"/>
        <end position="538"/>
    </location>
</feature>
<dbReference type="GeneID" id="63684469"/>
<feature type="signal peptide" evidence="2">
    <location>
        <begin position="1"/>
        <end position="22"/>
    </location>
</feature>
<dbReference type="Gene3D" id="3.20.20.80">
    <property type="entry name" value="Glycosidases"/>
    <property type="match status" value="1"/>
</dbReference>
<dbReference type="PANTHER" id="PTHR36183:SF2">
    <property type="entry name" value="BETA-GLUCURONIDASE C-TERMINAL DOMAIN-CONTAINING PROTEIN"/>
    <property type="match status" value="1"/>
</dbReference>
<evidence type="ECO:0000313" key="4">
    <source>
        <dbReference type="EMBL" id="EJT96791.1"/>
    </source>
</evidence>
<proteinExistence type="predicted"/>
<evidence type="ECO:0000256" key="2">
    <source>
        <dbReference type="SAM" id="SignalP"/>
    </source>
</evidence>
<evidence type="ECO:0000313" key="5">
    <source>
        <dbReference type="Proteomes" id="UP000030653"/>
    </source>
</evidence>
<sequence length="538" mass="57265">MVWHVLLLVLVVQATVVKITLPHVVPSSQLVSTFPVGLSIEQDHFPIWAGPPSAQNTYTQTLLKNVVDRSGVPPPVRVGGTTEDRTWLAPNTSILSSAAVFPPSSNASTSRLYPEATLVYAGPEFWESARNFPNGTEFTFGINLRAQDPVMAREVARMAWESVQGTGVKLRAFEIGNEPDMYGNWSATFYASNWNAAALSIVNASLPYGQPTFQLFAFANPSARANFSISGALNAGVAAPERLRGLARIASEHHYQWSTKIADLMSKSIISSQLDQFSPEISAAQKAGLQFEFGETGSVGGHGAPGVSNVAGSVIWAVSYTFQALTRGVKRLYFHNGLCYRYNFFQPVSSCADDTHLSGAHILPMYHLLLVVAEALSYPGPVRVGELQTGAGEVSAWGVWAADTDQLLRVVLVNSAPYTSGTRASYAYTFSNLPPSASGSSNSSGSPSSSEPALGQPWIRRLFVPGVESMGGLTWAGQSYETTSGKAGGKRVDELLAVTPASGAGAGVGEDEERGSGGGTGSIQGWESEVLVLFFREG</sequence>
<dbReference type="InterPro" id="IPR031728">
    <property type="entry name" value="GlcAase_C"/>
</dbReference>
<evidence type="ECO:0000256" key="1">
    <source>
        <dbReference type="SAM" id="MobiDB-lite"/>
    </source>
</evidence>
<name>M5FU83_DACPD</name>
<dbReference type="EMBL" id="JH795880">
    <property type="protein sequence ID" value="EJT96791.1"/>
    <property type="molecule type" value="Genomic_DNA"/>
</dbReference>